<name>A0AAV2YJ34_9STRA</name>
<protein>
    <recommendedName>
        <fullName evidence="1">WRKY19-like zinc finger domain-containing protein</fullName>
    </recommendedName>
</protein>
<dbReference type="AlphaFoldDB" id="A0AAV2YJ34"/>
<comment type="caution">
    <text evidence="2">The sequence shown here is derived from an EMBL/GenBank/DDBJ whole genome shotgun (WGS) entry which is preliminary data.</text>
</comment>
<organism evidence="2 3">
    <name type="scientific">Lagenidium giganteum</name>
    <dbReference type="NCBI Taxonomy" id="4803"/>
    <lineage>
        <taxon>Eukaryota</taxon>
        <taxon>Sar</taxon>
        <taxon>Stramenopiles</taxon>
        <taxon>Oomycota</taxon>
        <taxon>Peronosporomycetes</taxon>
        <taxon>Pythiales</taxon>
        <taxon>Pythiaceae</taxon>
    </lineage>
</organism>
<gene>
    <name evidence="2" type="ORF">N0F65_009797</name>
</gene>
<dbReference type="Pfam" id="PF24906">
    <property type="entry name" value="Zf_WRKY19"/>
    <property type="match status" value="1"/>
</dbReference>
<accession>A0AAV2YJ34</accession>
<reference evidence="2" key="2">
    <citation type="journal article" date="2023" name="Microbiol Resour">
        <title>Decontamination and Annotation of the Draft Genome Sequence of the Oomycete Lagenidium giganteum ARSEF 373.</title>
        <authorList>
            <person name="Morgan W.R."/>
            <person name="Tartar A."/>
        </authorList>
    </citation>
    <scope>NUCLEOTIDE SEQUENCE</scope>
    <source>
        <strain evidence="2">ARSEF 373</strain>
    </source>
</reference>
<dbReference type="EMBL" id="DAKRPA010000350">
    <property type="protein sequence ID" value="DAZ93049.1"/>
    <property type="molecule type" value="Genomic_DNA"/>
</dbReference>
<dbReference type="Proteomes" id="UP001146120">
    <property type="component" value="Unassembled WGS sequence"/>
</dbReference>
<feature type="domain" description="WRKY19-like zinc finger" evidence="1">
    <location>
        <begin position="211"/>
        <end position="235"/>
    </location>
</feature>
<evidence type="ECO:0000313" key="2">
    <source>
        <dbReference type="EMBL" id="DAZ93049.1"/>
    </source>
</evidence>
<reference evidence="2" key="1">
    <citation type="submission" date="2022-11" db="EMBL/GenBank/DDBJ databases">
        <authorList>
            <person name="Morgan W.R."/>
            <person name="Tartar A."/>
        </authorList>
    </citation>
    <scope>NUCLEOTIDE SEQUENCE</scope>
    <source>
        <strain evidence="2">ARSEF 373</strain>
    </source>
</reference>
<dbReference type="PANTHER" id="PTHR31827:SF1">
    <property type="entry name" value="EMB|CAB89363.1"/>
    <property type="match status" value="1"/>
</dbReference>
<keyword evidence="3" id="KW-1185">Reference proteome</keyword>
<sequence>MTTSSHPMLPTTVGHDHFLTPAFVLPRGRCQPASFPQTQLPGVFNRPASPMLPSLEGILKRIHDDVPAREPVQYSPSAQQHHAFPAREHRMSPVAAMPPLRAMISPSSTKTVVLPTSMHQHQVAAPFSQGVPSQHPYAYDNQTSRKRSWVEASYSHQEPFLPIKERAVASMSGVVPVRAVAPQRSRASKYCKIEGCERVSQRNNLCHSHGGKRLCKEDGCNSKDRGNGYCIKHGGGKICSMSGCEKKARRKGLCTQHFRVSDDNSEESMSPYCGSAM</sequence>
<dbReference type="InterPro" id="IPR056866">
    <property type="entry name" value="Znf_WRKY19"/>
</dbReference>
<evidence type="ECO:0000259" key="1">
    <source>
        <dbReference type="Pfam" id="PF24906"/>
    </source>
</evidence>
<proteinExistence type="predicted"/>
<dbReference type="PANTHER" id="PTHR31827">
    <property type="entry name" value="EMB|CAB89363.1"/>
    <property type="match status" value="1"/>
</dbReference>
<evidence type="ECO:0000313" key="3">
    <source>
        <dbReference type="Proteomes" id="UP001146120"/>
    </source>
</evidence>